<evidence type="ECO:0000313" key="2">
    <source>
        <dbReference type="Proteomes" id="UP000008068"/>
    </source>
</evidence>
<gene>
    <name evidence="1" type="ORF">CAEBREN_08796</name>
</gene>
<name>G0M7H4_CAEBE</name>
<accession>G0M7H4</accession>
<dbReference type="InParanoid" id="G0M7H4"/>
<sequence>MPLPAVYVITERMKLYGDEFRRMLEFHYSEEEIRKFTESSGLSPKDSALQAIQNWYEHSHLVLYVNHFLEDTEVAPVPLGPDGINRQIVSKVKSPNEIEHEEKMKLYDSEFLKKINLVYSNEEIKGIQRNREISRLIDPSDIGTALYYIQTYYEHPHIVFFANHFLEDKEMVIVLQSHESGLRYVVLPQNQVAPVPKNADGTDRQIVIPPDCPKINKFREEMMAHGLRMWGSVRSPYRKETITRMYADYEVAHPAYSSALGFILLQIQLFYENPNIILMMNSHSEATGITIELKGNESRFEYLVLPQKAFGLKILEDIDVVFGKKEAMELYKLCDLVYPAEHLPIWIAHIHAKIFYENPAMVCYTNHYLRKMEIRITMTRDGDARPRYLVENWHNNTYELVEVPKNGDGTDRKINNRPVEGLIENVNLLKRKYHCVEMLERIKQKGFTTKTIKEIYRCSNLTDDSDPTENVQCPREFAIWMIHNFYDHPSIVHFANNFLEGSEYSIGLIRPEDLDRFHYVLRPENTIVPFINPDGKPSMLDVNPHEEFANEMAPIPVRADGTEYEIFECDRLAESLKNIYPKDPFF</sequence>
<proteinExistence type="predicted"/>
<dbReference type="AlphaFoldDB" id="G0M7H4"/>
<evidence type="ECO:0000313" key="1">
    <source>
        <dbReference type="EMBL" id="EGT30329.1"/>
    </source>
</evidence>
<keyword evidence="2" id="KW-1185">Reference proteome</keyword>
<dbReference type="HOGENOM" id="CLU_465575_0_0_1"/>
<dbReference type="EMBL" id="GL379786">
    <property type="protein sequence ID" value="EGT30329.1"/>
    <property type="molecule type" value="Genomic_DNA"/>
</dbReference>
<protein>
    <submittedName>
        <fullName evidence="1">Uncharacterized protein</fullName>
    </submittedName>
</protein>
<reference evidence="2" key="1">
    <citation type="submission" date="2011-07" db="EMBL/GenBank/DDBJ databases">
        <authorList>
            <consortium name="Caenorhabditis brenneri Sequencing and Analysis Consortium"/>
            <person name="Wilson R.K."/>
        </authorList>
    </citation>
    <scope>NUCLEOTIDE SEQUENCE [LARGE SCALE GENOMIC DNA]</scope>
    <source>
        <strain evidence="2">PB2801</strain>
    </source>
</reference>
<organism evidence="2">
    <name type="scientific">Caenorhabditis brenneri</name>
    <name type="common">Nematode worm</name>
    <dbReference type="NCBI Taxonomy" id="135651"/>
    <lineage>
        <taxon>Eukaryota</taxon>
        <taxon>Metazoa</taxon>
        <taxon>Ecdysozoa</taxon>
        <taxon>Nematoda</taxon>
        <taxon>Chromadorea</taxon>
        <taxon>Rhabditida</taxon>
        <taxon>Rhabditina</taxon>
        <taxon>Rhabditomorpha</taxon>
        <taxon>Rhabditoidea</taxon>
        <taxon>Rhabditidae</taxon>
        <taxon>Peloderinae</taxon>
        <taxon>Caenorhabditis</taxon>
    </lineage>
</organism>
<dbReference type="Proteomes" id="UP000008068">
    <property type="component" value="Unassembled WGS sequence"/>
</dbReference>